<name>K0RPR5_THAOC</name>
<feature type="non-terminal residue" evidence="2">
    <location>
        <position position="1"/>
    </location>
</feature>
<dbReference type="Proteomes" id="UP000266841">
    <property type="component" value="Unassembled WGS sequence"/>
</dbReference>
<accession>K0RPR5</accession>
<evidence type="ECO:0000313" key="2">
    <source>
        <dbReference type="EMBL" id="EJK54304.1"/>
    </source>
</evidence>
<evidence type="ECO:0000256" key="1">
    <source>
        <dbReference type="SAM" id="MobiDB-lite"/>
    </source>
</evidence>
<organism evidence="2 3">
    <name type="scientific">Thalassiosira oceanica</name>
    <name type="common">Marine diatom</name>
    <dbReference type="NCBI Taxonomy" id="159749"/>
    <lineage>
        <taxon>Eukaryota</taxon>
        <taxon>Sar</taxon>
        <taxon>Stramenopiles</taxon>
        <taxon>Ochrophyta</taxon>
        <taxon>Bacillariophyta</taxon>
        <taxon>Coscinodiscophyceae</taxon>
        <taxon>Thalassiosirophycidae</taxon>
        <taxon>Thalassiosirales</taxon>
        <taxon>Thalassiosiraceae</taxon>
        <taxon>Thalassiosira</taxon>
    </lineage>
</organism>
<gene>
    <name evidence="2" type="ORF">THAOC_26085</name>
</gene>
<keyword evidence="3" id="KW-1185">Reference proteome</keyword>
<sequence length="151" mass="15551">ATTSALDGDRAIESVRKSLEDLRRAGARSTGDLRAAAFAASPAGPPVTCPRRRCRRSLHRPPLLGQPAGGLSGALSSDEDGSGDEADDSVYDMRSGRYAPQLSARAGDGGLSTAAARNRRQRCQVGAATYGGMFAPDTGLEAEGASLVAYV</sequence>
<evidence type="ECO:0000313" key="3">
    <source>
        <dbReference type="Proteomes" id="UP000266841"/>
    </source>
</evidence>
<proteinExistence type="predicted"/>
<dbReference type="EMBL" id="AGNL01036027">
    <property type="protein sequence ID" value="EJK54304.1"/>
    <property type="molecule type" value="Genomic_DNA"/>
</dbReference>
<feature type="region of interest" description="Disordered" evidence="1">
    <location>
        <begin position="36"/>
        <end position="115"/>
    </location>
</feature>
<protein>
    <submittedName>
        <fullName evidence="2">Uncharacterized protein</fullName>
    </submittedName>
</protein>
<reference evidence="2 3" key="1">
    <citation type="journal article" date="2012" name="Genome Biol.">
        <title>Genome and low-iron response of an oceanic diatom adapted to chronic iron limitation.</title>
        <authorList>
            <person name="Lommer M."/>
            <person name="Specht M."/>
            <person name="Roy A.S."/>
            <person name="Kraemer L."/>
            <person name="Andreson R."/>
            <person name="Gutowska M.A."/>
            <person name="Wolf J."/>
            <person name="Bergner S.V."/>
            <person name="Schilhabel M.B."/>
            <person name="Klostermeier U.C."/>
            <person name="Beiko R.G."/>
            <person name="Rosenstiel P."/>
            <person name="Hippler M."/>
            <person name="Laroche J."/>
        </authorList>
    </citation>
    <scope>NUCLEOTIDE SEQUENCE [LARGE SCALE GENOMIC DNA]</scope>
    <source>
        <strain evidence="2 3">CCMP1005</strain>
    </source>
</reference>
<dbReference type="AlphaFoldDB" id="K0RPR5"/>
<comment type="caution">
    <text evidence="2">The sequence shown here is derived from an EMBL/GenBank/DDBJ whole genome shotgun (WGS) entry which is preliminary data.</text>
</comment>
<feature type="compositionally biased region" description="Basic residues" evidence="1">
    <location>
        <begin position="50"/>
        <end position="59"/>
    </location>
</feature>
<feature type="compositionally biased region" description="Acidic residues" evidence="1">
    <location>
        <begin position="77"/>
        <end position="90"/>
    </location>
</feature>